<reference evidence="3 4" key="1">
    <citation type="journal article" date="2016" name="Nat. Commun.">
        <title>Thousands of microbial genomes shed light on interconnected biogeochemical processes in an aquifer system.</title>
        <authorList>
            <person name="Anantharaman K."/>
            <person name="Brown C.T."/>
            <person name="Hug L.A."/>
            <person name="Sharon I."/>
            <person name="Castelle C.J."/>
            <person name="Probst A.J."/>
            <person name="Thomas B.C."/>
            <person name="Singh A."/>
            <person name="Wilkins M.J."/>
            <person name="Karaoz U."/>
            <person name="Brodie E.L."/>
            <person name="Williams K.H."/>
            <person name="Hubbard S.S."/>
            <person name="Banfield J.F."/>
        </authorList>
    </citation>
    <scope>NUCLEOTIDE SEQUENCE [LARGE SCALE GENOMIC DNA]</scope>
</reference>
<dbReference type="SUPFAM" id="SSF143120">
    <property type="entry name" value="YefM-like"/>
    <property type="match status" value="1"/>
</dbReference>
<dbReference type="InterPro" id="IPR006442">
    <property type="entry name" value="Antitoxin_Phd/YefM"/>
</dbReference>
<organism evidence="3 4">
    <name type="scientific">Candidatus Woykebacteria bacterium RIFCSPHIGHO2_02_FULL_43_16b</name>
    <dbReference type="NCBI Taxonomy" id="1802601"/>
    <lineage>
        <taxon>Bacteria</taxon>
        <taxon>Candidatus Woykeibacteriota</taxon>
    </lineage>
</organism>
<evidence type="ECO:0000313" key="3">
    <source>
        <dbReference type="EMBL" id="OGY29916.1"/>
    </source>
</evidence>
<proteinExistence type="inferred from homology"/>
<evidence type="ECO:0000313" key="4">
    <source>
        <dbReference type="Proteomes" id="UP000177821"/>
    </source>
</evidence>
<dbReference type="NCBIfam" id="TIGR01552">
    <property type="entry name" value="phd_fam"/>
    <property type="match status" value="1"/>
</dbReference>
<dbReference type="Proteomes" id="UP000177821">
    <property type="component" value="Unassembled WGS sequence"/>
</dbReference>
<dbReference type="Gene3D" id="3.40.1620.10">
    <property type="entry name" value="YefM-like domain"/>
    <property type="match status" value="1"/>
</dbReference>
<protein>
    <recommendedName>
        <fullName evidence="2">Antitoxin</fullName>
    </recommendedName>
</protein>
<evidence type="ECO:0000256" key="1">
    <source>
        <dbReference type="ARBA" id="ARBA00009981"/>
    </source>
</evidence>
<comment type="caution">
    <text evidence="3">The sequence shown here is derived from an EMBL/GenBank/DDBJ whole genome shotgun (WGS) entry which is preliminary data.</text>
</comment>
<name>A0A1G1WQA4_9BACT</name>
<evidence type="ECO:0000256" key="2">
    <source>
        <dbReference type="RuleBase" id="RU362080"/>
    </source>
</evidence>
<dbReference type="InterPro" id="IPR036165">
    <property type="entry name" value="YefM-like_sf"/>
</dbReference>
<gene>
    <name evidence="3" type="ORF">A3J50_01725</name>
</gene>
<comment type="function">
    <text evidence="2">Antitoxin component of a type II toxin-antitoxin (TA) system.</text>
</comment>
<dbReference type="Pfam" id="PF02604">
    <property type="entry name" value="PhdYeFM_antitox"/>
    <property type="match status" value="1"/>
</dbReference>
<comment type="similarity">
    <text evidence="1 2">Belongs to the phD/YefM antitoxin family.</text>
</comment>
<dbReference type="EMBL" id="MHCX01000011">
    <property type="protein sequence ID" value="OGY29916.1"/>
    <property type="molecule type" value="Genomic_DNA"/>
</dbReference>
<sequence>MNKTISITELKTNTAKVLEEVKVSGTTISVVQRSRLAAVILEPAVYEQLLTALEDLEDIKTLRSLNPNEPTVSHEQIGKELGLI</sequence>
<accession>A0A1G1WQA4</accession>
<dbReference type="AlphaFoldDB" id="A0A1G1WQA4"/>